<organism evidence="3">
    <name type="scientific">Timema bartmani</name>
    <dbReference type="NCBI Taxonomy" id="61472"/>
    <lineage>
        <taxon>Eukaryota</taxon>
        <taxon>Metazoa</taxon>
        <taxon>Ecdysozoa</taxon>
        <taxon>Arthropoda</taxon>
        <taxon>Hexapoda</taxon>
        <taxon>Insecta</taxon>
        <taxon>Pterygota</taxon>
        <taxon>Neoptera</taxon>
        <taxon>Polyneoptera</taxon>
        <taxon>Phasmatodea</taxon>
        <taxon>Timematodea</taxon>
        <taxon>Timematoidea</taxon>
        <taxon>Timematidae</taxon>
        <taxon>Timema</taxon>
    </lineage>
</organism>
<accession>A0A7R9F0Y9</accession>
<keyword evidence="1" id="KW-0732">Signal</keyword>
<sequence length="215" mass="24878">MSLFLFSVLFPWVHFTEIQDSYRSLQLPKLLQEHQLSSGCILHQGLYREVRGIVPETELPMLTPHDHMSYILLGFKSMENNFNQVNKHYCGVATEERLEQSLQGSMAQTGKGGRNELEVENVMVDTWKDWSGARHIYMYLPDDLGLSRVTLFHRESPDTMSLFKYIVLVECRNVVTTQQQGQLLDFVQRLRVERITGYISLYTPGECVTQSRGQD</sequence>
<dbReference type="PANTHER" id="PTHR22198">
    <property type="entry name" value="FERM DOMAIN-CONTAINING PROTEIN"/>
    <property type="match status" value="1"/>
</dbReference>
<protein>
    <recommendedName>
        <fullName evidence="2">DUF7153 domain-containing protein</fullName>
    </recommendedName>
</protein>
<dbReference type="Pfam" id="PF23672">
    <property type="entry name" value="DUF7153"/>
    <property type="match status" value="2"/>
</dbReference>
<dbReference type="AlphaFoldDB" id="A0A7R9F0Y9"/>
<feature type="domain" description="DUF7153" evidence="2">
    <location>
        <begin position="121"/>
        <end position="203"/>
    </location>
</feature>
<reference evidence="3" key="1">
    <citation type="submission" date="2020-11" db="EMBL/GenBank/DDBJ databases">
        <authorList>
            <person name="Tran Van P."/>
        </authorList>
    </citation>
    <scope>NUCLEOTIDE SEQUENCE</scope>
</reference>
<feature type="domain" description="DUF7153" evidence="2">
    <location>
        <begin position="8"/>
        <end position="84"/>
    </location>
</feature>
<dbReference type="InterPro" id="IPR055577">
    <property type="entry name" value="DUF7153"/>
</dbReference>
<evidence type="ECO:0000313" key="3">
    <source>
        <dbReference type="EMBL" id="CAD7443807.1"/>
    </source>
</evidence>
<evidence type="ECO:0000256" key="1">
    <source>
        <dbReference type="SAM" id="SignalP"/>
    </source>
</evidence>
<dbReference type="PANTHER" id="PTHR22198:SF1">
    <property type="entry name" value="FERM DOMAIN-CONTAINING PROTEIN"/>
    <property type="match status" value="1"/>
</dbReference>
<dbReference type="EMBL" id="OD566347">
    <property type="protein sequence ID" value="CAD7443807.1"/>
    <property type="molecule type" value="Genomic_DNA"/>
</dbReference>
<proteinExistence type="predicted"/>
<feature type="signal peptide" evidence="1">
    <location>
        <begin position="1"/>
        <end position="18"/>
    </location>
</feature>
<gene>
    <name evidence="3" type="ORF">TBIB3V08_LOCUS6205</name>
</gene>
<name>A0A7R9F0Y9_9NEOP</name>
<evidence type="ECO:0000259" key="2">
    <source>
        <dbReference type="Pfam" id="PF23672"/>
    </source>
</evidence>
<feature type="chain" id="PRO_5031278326" description="DUF7153 domain-containing protein" evidence="1">
    <location>
        <begin position="19"/>
        <end position="215"/>
    </location>
</feature>